<proteinExistence type="predicted"/>
<dbReference type="Pfam" id="PF24809">
    <property type="entry name" value="DUF7708"/>
    <property type="match status" value="1"/>
</dbReference>
<sequence>MSLPNPNHNQVFEQARDQFLASLSPPEKALFTKCPSAEKLVADVEKLGQARKDRLWGKRVVASISALGDSLKPYFETISIFVQSHPEYAAIVWGAFHLMFKLANNYTSFFSKLTKTLDRITHVLPHYDQVAVLCAKGPSRRLQSSLCKVYEDLLRFCQSVVRVFTKENGEAKRSVRVATGLLWKPFDARFDELLDDFKFHADLVKSELLLTELLETREGKEAIASQIQDIKERLSRAEKAREATLLNSQGVSDLAQQTKYITEHKIYEIQRWIDPPQFAQEFERAQVKKEPGTAEWLFLEESIKDWIDLKDSACSTGKEKKFSKRAIWVQGNPGCGKTVLAASAVEELIISSSSGGTKPQVFYYFFRAGFPELQGPIAPLRSFIAQLFHAKKHDRDIIDRFAFIMDEQSSGQLVASRNELLELLQLCTDHSGDVFFVVDGIDESDDSEAVTKDLLALSHDPNIKHLLFSRPNVSALFKTIPEEQRLNIGEKNHRDIEAYVAAQLDELTDEELLPTDSDISELGERLMLGANGMFLWIRLMVNFLNSPALTRRQRVESILNVTVPEGLDSMYNRIARLIHQSNTAEKDMARRIFSWLLYSKRPLTTRELQVAISQENVIQANDEDEFSDFKRTVIMSCAGLVEVQKTFSPTFVSEVMSFQFIHLSAREYLSSQQLDENRNTSATGVLLDRITTGRSDSLVEITNRCLLVLSYSLPAQPLSGSLDLDTTPSQVHETFPFVGYATCYWIDHLEDTLSPSCLESEKLSELLRTMLKFLSLKSILMAYIEASYVFRVIPPVSVLEKWSREILSPRATIKIESSSFTKVIDDAIELSRYLNVLHKEWGSQLLQSPKCIWEEATAFTTSRLVDHTSNTQVRTLIMDAPRTESISSRYLSKISELSEDGKTVAILSIWPSKAFEISAQSSMRPVESMVHILCTGWVARYELWTVADDPVRMADGCIPLDPNEIHLQFQRSMWQDDPSFAAGHWKLQFPTAISPDTRLICIIRTVYFFTVTKRNEARMHAVSLPLHLEPHLEAIWPKPQGTHEPAVVTSPSKEDQRSTSAGFRNSLASLLKPSTGHKRSKSLSREKSPTPDMKSSGSTRSRLWSRSFSRARTPDGRWTFSGSRRYRHWISFAEHGSHLLFLDHLQEDFDTTQTLPSTLILFKVDAKDDLKTSVTASARQAICSSSQLPPPKVLFHPLDPLLAFFFPRAESGSPVMLWDYSKYPDIDIFSGVNRLREVYRTSEFKWDKETVEDVHFSRDGKHLVVQTSNSKAPEVIPLDGYLIPETSRRENEGTTCGSIASSDAITITPVSGPVIHAPGNATSGVFKPDTSITDSGDATGLSVVHTGSQISIRRWSSEGEGSAQETKEEVLRLTRLPAWNSLASSSAAVSVPQPGEEKVRIVLNKSARQWEDMVQDVDVQLPALVSRDVRSLEVEGSDGHRKRIGGGE</sequence>
<dbReference type="PROSITE" id="PS50837">
    <property type="entry name" value="NACHT"/>
    <property type="match status" value="1"/>
</dbReference>
<keyword evidence="1" id="KW-0677">Repeat</keyword>
<dbReference type="Pfam" id="PF24883">
    <property type="entry name" value="NPHP3_N"/>
    <property type="match status" value="1"/>
</dbReference>
<dbReference type="InterPro" id="IPR027417">
    <property type="entry name" value="P-loop_NTPase"/>
</dbReference>
<dbReference type="EMBL" id="ML994680">
    <property type="protein sequence ID" value="KAF2177985.1"/>
    <property type="molecule type" value="Genomic_DNA"/>
</dbReference>
<evidence type="ECO:0000256" key="3">
    <source>
        <dbReference type="SAM" id="MobiDB-lite"/>
    </source>
</evidence>
<organism evidence="5 6">
    <name type="scientific">Zopfia rhizophila CBS 207.26</name>
    <dbReference type="NCBI Taxonomy" id="1314779"/>
    <lineage>
        <taxon>Eukaryota</taxon>
        <taxon>Fungi</taxon>
        <taxon>Dikarya</taxon>
        <taxon>Ascomycota</taxon>
        <taxon>Pezizomycotina</taxon>
        <taxon>Dothideomycetes</taxon>
        <taxon>Dothideomycetes incertae sedis</taxon>
        <taxon>Zopfiaceae</taxon>
        <taxon>Zopfia</taxon>
    </lineage>
</organism>
<dbReference type="SUPFAM" id="SSF52540">
    <property type="entry name" value="P-loop containing nucleoside triphosphate hydrolases"/>
    <property type="match status" value="1"/>
</dbReference>
<dbReference type="Pfam" id="PF22939">
    <property type="entry name" value="WHD_GPIID"/>
    <property type="match status" value="1"/>
</dbReference>
<evidence type="ECO:0000313" key="5">
    <source>
        <dbReference type="EMBL" id="KAF2177985.1"/>
    </source>
</evidence>
<feature type="compositionally biased region" description="Polar residues" evidence="3">
    <location>
        <begin position="1058"/>
        <end position="1068"/>
    </location>
</feature>
<feature type="region of interest" description="Disordered" evidence="3">
    <location>
        <begin position="1039"/>
        <end position="1105"/>
    </location>
</feature>
<accession>A0A6A6DFQ5</accession>
<name>A0A6A6DFQ5_9PEZI</name>
<evidence type="ECO:0000259" key="4">
    <source>
        <dbReference type="PROSITE" id="PS50837"/>
    </source>
</evidence>
<gene>
    <name evidence="5" type="ORF">K469DRAFT_754797</name>
</gene>
<dbReference type="PANTHER" id="PTHR10039:SF14">
    <property type="entry name" value="NACHT DOMAIN-CONTAINING PROTEIN"/>
    <property type="match status" value="1"/>
</dbReference>
<dbReference type="Proteomes" id="UP000800200">
    <property type="component" value="Unassembled WGS sequence"/>
</dbReference>
<keyword evidence="2" id="KW-0175">Coiled coil</keyword>
<feature type="coiled-coil region" evidence="2">
    <location>
        <begin position="220"/>
        <end position="247"/>
    </location>
</feature>
<protein>
    <recommendedName>
        <fullName evidence="4">NACHT domain-containing protein</fullName>
    </recommendedName>
</protein>
<dbReference type="Gene3D" id="3.40.50.300">
    <property type="entry name" value="P-loop containing nucleotide triphosphate hydrolases"/>
    <property type="match status" value="1"/>
</dbReference>
<keyword evidence="6" id="KW-1185">Reference proteome</keyword>
<feature type="compositionally biased region" description="Polar residues" evidence="3">
    <location>
        <begin position="1093"/>
        <end position="1105"/>
    </location>
</feature>
<evidence type="ECO:0000256" key="2">
    <source>
        <dbReference type="SAM" id="Coils"/>
    </source>
</evidence>
<dbReference type="InterPro" id="IPR007111">
    <property type="entry name" value="NACHT_NTPase"/>
</dbReference>
<dbReference type="InterPro" id="IPR054471">
    <property type="entry name" value="GPIID_WHD"/>
</dbReference>
<dbReference type="OrthoDB" id="5389400at2759"/>
<dbReference type="PANTHER" id="PTHR10039">
    <property type="entry name" value="AMELOGENIN"/>
    <property type="match status" value="1"/>
</dbReference>
<reference evidence="5" key="1">
    <citation type="journal article" date="2020" name="Stud. Mycol.">
        <title>101 Dothideomycetes genomes: a test case for predicting lifestyles and emergence of pathogens.</title>
        <authorList>
            <person name="Haridas S."/>
            <person name="Albert R."/>
            <person name="Binder M."/>
            <person name="Bloem J."/>
            <person name="Labutti K."/>
            <person name="Salamov A."/>
            <person name="Andreopoulos B."/>
            <person name="Baker S."/>
            <person name="Barry K."/>
            <person name="Bills G."/>
            <person name="Bluhm B."/>
            <person name="Cannon C."/>
            <person name="Castanera R."/>
            <person name="Culley D."/>
            <person name="Daum C."/>
            <person name="Ezra D."/>
            <person name="Gonzalez J."/>
            <person name="Henrissat B."/>
            <person name="Kuo A."/>
            <person name="Liang C."/>
            <person name="Lipzen A."/>
            <person name="Lutzoni F."/>
            <person name="Magnuson J."/>
            <person name="Mondo S."/>
            <person name="Nolan M."/>
            <person name="Ohm R."/>
            <person name="Pangilinan J."/>
            <person name="Park H.-J."/>
            <person name="Ramirez L."/>
            <person name="Alfaro M."/>
            <person name="Sun H."/>
            <person name="Tritt A."/>
            <person name="Yoshinaga Y."/>
            <person name="Zwiers L.-H."/>
            <person name="Turgeon B."/>
            <person name="Goodwin S."/>
            <person name="Spatafora J."/>
            <person name="Crous P."/>
            <person name="Grigoriev I."/>
        </authorList>
    </citation>
    <scope>NUCLEOTIDE SEQUENCE</scope>
    <source>
        <strain evidence="5">CBS 207.26</strain>
    </source>
</reference>
<evidence type="ECO:0000256" key="1">
    <source>
        <dbReference type="ARBA" id="ARBA00022737"/>
    </source>
</evidence>
<evidence type="ECO:0000313" key="6">
    <source>
        <dbReference type="Proteomes" id="UP000800200"/>
    </source>
</evidence>
<dbReference type="InterPro" id="IPR056125">
    <property type="entry name" value="DUF7708"/>
</dbReference>
<feature type="domain" description="NACHT" evidence="4">
    <location>
        <begin position="325"/>
        <end position="472"/>
    </location>
</feature>
<dbReference type="InterPro" id="IPR056884">
    <property type="entry name" value="NPHP3-like_N"/>
</dbReference>